<dbReference type="STRING" id="1280952.HJA_08954"/>
<dbReference type="InterPro" id="IPR050553">
    <property type="entry name" value="Thioredoxin_ResA/DsbE_sf"/>
</dbReference>
<name>A0A059FCZ4_9PROT</name>
<evidence type="ECO:0000256" key="1">
    <source>
        <dbReference type="ARBA" id="ARBA00004196"/>
    </source>
</evidence>
<keyword evidence="4" id="KW-0676">Redox-active center</keyword>
<comment type="subcellular location">
    <subcellularLocation>
        <location evidence="1">Cell envelope</location>
    </subcellularLocation>
</comment>
<dbReference type="InterPro" id="IPR036249">
    <property type="entry name" value="Thioredoxin-like_sf"/>
</dbReference>
<dbReference type="PANTHER" id="PTHR42852:SF6">
    <property type="entry name" value="THIOL:DISULFIDE INTERCHANGE PROTEIN DSBE"/>
    <property type="match status" value="1"/>
</dbReference>
<evidence type="ECO:0000256" key="4">
    <source>
        <dbReference type="ARBA" id="ARBA00023284"/>
    </source>
</evidence>
<dbReference type="Gene3D" id="3.40.30.10">
    <property type="entry name" value="Glutaredoxin"/>
    <property type="match status" value="1"/>
</dbReference>
<keyword evidence="3" id="KW-1015">Disulfide bond</keyword>
<reference evidence="6 7" key="1">
    <citation type="journal article" date="2014" name="Antonie Van Leeuwenhoek">
        <title>Hyphomonas beringensis sp. nov. and Hyphomonas chukchiensis sp. nov., isolated from surface seawater of the Bering Sea and Chukchi Sea.</title>
        <authorList>
            <person name="Li C."/>
            <person name="Lai Q."/>
            <person name="Li G."/>
            <person name="Dong C."/>
            <person name="Wang J."/>
            <person name="Liao Y."/>
            <person name="Shao Z."/>
        </authorList>
    </citation>
    <scope>NUCLEOTIDE SEQUENCE [LARGE SCALE GENOMIC DNA]</scope>
    <source>
        <strain evidence="6 7">VP2</strain>
    </source>
</reference>
<protein>
    <submittedName>
        <fullName evidence="6">Putative thiol:disulfide interchange protein</fullName>
    </submittedName>
</protein>
<dbReference type="OrthoDB" id="9799347at2"/>
<accession>A0A059FCZ4</accession>
<evidence type="ECO:0000313" key="7">
    <source>
        <dbReference type="Proteomes" id="UP000024816"/>
    </source>
</evidence>
<dbReference type="AlphaFoldDB" id="A0A059FCZ4"/>
<dbReference type="GO" id="GO:0016491">
    <property type="term" value="F:oxidoreductase activity"/>
    <property type="evidence" value="ECO:0007669"/>
    <property type="project" value="InterPro"/>
</dbReference>
<gene>
    <name evidence="6" type="ORF">HJA_08954</name>
</gene>
<dbReference type="Proteomes" id="UP000024816">
    <property type="component" value="Unassembled WGS sequence"/>
</dbReference>
<proteinExistence type="predicted"/>
<dbReference type="Pfam" id="PF08534">
    <property type="entry name" value="Redoxin"/>
    <property type="match status" value="1"/>
</dbReference>
<dbReference type="SUPFAM" id="SSF52833">
    <property type="entry name" value="Thioredoxin-like"/>
    <property type="match status" value="1"/>
</dbReference>
<organism evidence="6 7">
    <name type="scientific">Hyphomonas jannaschiana VP2</name>
    <dbReference type="NCBI Taxonomy" id="1280952"/>
    <lineage>
        <taxon>Bacteria</taxon>
        <taxon>Pseudomonadati</taxon>
        <taxon>Pseudomonadota</taxon>
        <taxon>Alphaproteobacteria</taxon>
        <taxon>Hyphomonadales</taxon>
        <taxon>Hyphomonadaceae</taxon>
        <taxon>Hyphomonas</taxon>
    </lineage>
</organism>
<dbReference type="eggNOG" id="COG0526">
    <property type="taxonomic scope" value="Bacteria"/>
</dbReference>
<evidence type="ECO:0000259" key="5">
    <source>
        <dbReference type="PROSITE" id="PS51352"/>
    </source>
</evidence>
<dbReference type="GO" id="GO:0030313">
    <property type="term" value="C:cell envelope"/>
    <property type="evidence" value="ECO:0007669"/>
    <property type="project" value="UniProtKB-SubCell"/>
</dbReference>
<dbReference type="RefSeq" id="WP_035581194.1">
    <property type="nucleotide sequence ID" value="NZ_ARYJ01000005.1"/>
</dbReference>
<dbReference type="EMBL" id="ARYJ01000005">
    <property type="protein sequence ID" value="KCZ88484.1"/>
    <property type="molecule type" value="Genomic_DNA"/>
</dbReference>
<keyword evidence="7" id="KW-1185">Reference proteome</keyword>
<dbReference type="PANTHER" id="PTHR42852">
    <property type="entry name" value="THIOL:DISULFIDE INTERCHANGE PROTEIN DSBE"/>
    <property type="match status" value="1"/>
</dbReference>
<dbReference type="PATRIC" id="fig|1280952.3.peg.1785"/>
<sequence>MKRWLAAIPVTALVLFAGLAGWELSHPEKGDFERVSRTAPDRSFERLEGGTLSFAPTPNGETIAVNLFASWCAPCEAEHPRLTALAEAHPGQIYGVLYKDTPANGRKFLDELGNPYADIVLDPDGQGGLDFGLTGVPETFVISANGEILEHVAGPLDADAVKRVGEALSAPRP</sequence>
<evidence type="ECO:0000313" key="6">
    <source>
        <dbReference type="EMBL" id="KCZ88484.1"/>
    </source>
</evidence>
<dbReference type="InterPro" id="IPR013766">
    <property type="entry name" value="Thioredoxin_domain"/>
</dbReference>
<feature type="domain" description="Thioredoxin" evidence="5">
    <location>
        <begin position="33"/>
        <end position="170"/>
    </location>
</feature>
<evidence type="ECO:0000256" key="2">
    <source>
        <dbReference type="ARBA" id="ARBA00022748"/>
    </source>
</evidence>
<dbReference type="InterPro" id="IPR013740">
    <property type="entry name" value="Redoxin"/>
</dbReference>
<evidence type="ECO:0000256" key="3">
    <source>
        <dbReference type="ARBA" id="ARBA00023157"/>
    </source>
</evidence>
<dbReference type="GO" id="GO:0017004">
    <property type="term" value="P:cytochrome complex assembly"/>
    <property type="evidence" value="ECO:0007669"/>
    <property type="project" value="UniProtKB-KW"/>
</dbReference>
<dbReference type="PROSITE" id="PS51352">
    <property type="entry name" value="THIOREDOXIN_2"/>
    <property type="match status" value="1"/>
</dbReference>
<keyword evidence="2" id="KW-0201">Cytochrome c-type biogenesis</keyword>
<comment type="caution">
    <text evidence="6">The sequence shown here is derived from an EMBL/GenBank/DDBJ whole genome shotgun (WGS) entry which is preliminary data.</text>
</comment>